<name>A0ABW6I0B4_9FLAO</name>
<organism evidence="1 2">
    <name type="scientific">Flavobacterium zhoui</name>
    <dbReference type="NCBI Taxonomy" id="3230414"/>
    <lineage>
        <taxon>Bacteria</taxon>
        <taxon>Pseudomonadati</taxon>
        <taxon>Bacteroidota</taxon>
        <taxon>Flavobacteriia</taxon>
        <taxon>Flavobacteriales</taxon>
        <taxon>Flavobacteriaceae</taxon>
        <taxon>Flavobacterium</taxon>
    </lineage>
</organism>
<dbReference type="RefSeq" id="WP_379848902.1">
    <property type="nucleotide sequence ID" value="NZ_JBHZPY010000001.1"/>
</dbReference>
<accession>A0ABW6I0B4</accession>
<comment type="caution">
    <text evidence="1">The sequence shown here is derived from an EMBL/GenBank/DDBJ whole genome shotgun (WGS) entry which is preliminary data.</text>
</comment>
<evidence type="ECO:0000313" key="2">
    <source>
        <dbReference type="Proteomes" id="UP001600107"/>
    </source>
</evidence>
<keyword evidence="2" id="KW-1185">Reference proteome</keyword>
<dbReference type="EMBL" id="JBHZPY010000001">
    <property type="protein sequence ID" value="MFE3869709.1"/>
    <property type="molecule type" value="Genomic_DNA"/>
</dbReference>
<protein>
    <submittedName>
        <fullName evidence="1">Uncharacterized protein</fullName>
    </submittedName>
</protein>
<gene>
    <name evidence="1" type="ORF">ACFX5F_00550</name>
</gene>
<reference evidence="1 2" key="1">
    <citation type="submission" date="2024-06" db="EMBL/GenBank/DDBJ databases">
        <title>Flavobacterium spp. isolated from glacier.</title>
        <authorList>
            <person name="Han D."/>
        </authorList>
    </citation>
    <scope>NUCLEOTIDE SEQUENCE [LARGE SCALE GENOMIC DNA]</scope>
    <source>
        <strain evidence="1 2">ZS1P70</strain>
    </source>
</reference>
<sequence length="64" mass="7345">MKKLFIIMCKFSFLSGFVQEKETIDFKRNEIKGNALFLVLGTAEITYERLINEDSGLGVSLFFC</sequence>
<evidence type="ECO:0000313" key="1">
    <source>
        <dbReference type="EMBL" id="MFE3869709.1"/>
    </source>
</evidence>
<dbReference type="Proteomes" id="UP001600107">
    <property type="component" value="Unassembled WGS sequence"/>
</dbReference>
<proteinExistence type="predicted"/>